<evidence type="ECO:0000256" key="6">
    <source>
        <dbReference type="ARBA" id="ARBA00023136"/>
    </source>
</evidence>
<organism evidence="9 11">
    <name type="scientific">Aneurinibacillus migulanus</name>
    <name type="common">Bacillus migulanus</name>
    <dbReference type="NCBI Taxonomy" id="47500"/>
    <lineage>
        <taxon>Bacteria</taxon>
        <taxon>Bacillati</taxon>
        <taxon>Bacillota</taxon>
        <taxon>Bacilli</taxon>
        <taxon>Bacillales</taxon>
        <taxon>Paenibacillaceae</taxon>
        <taxon>Aneurinibacillus group</taxon>
        <taxon>Aneurinibacillus</taxon>
    </lineage>
</organism>
<dbReference type="STRING" id="47500.AF333_16600"/>
<dbReference type="Proteomes" id="UP000182836">
    <property type="component" value="Unassembled WGS sequence"/>
</dbReference>
<evidence type="ECO:0000256" key="2">
    <source>
        <dbReference type="ARBA" id="ARBA00009298"/>
    </source>
</evidence>
<accession>A0A0D1XSL0</accession>
<feature type="transmembrane region" description="Helical" evidence="7">
    <location>
        <begin position="105"/>
        <end position="134"/>
    </location>
</feature>
<dbReference type="InterPro" id="IPR003416">
    <property type="entry name" value="MgtC/SapB/SrpB/YhiD_fam"/>
</dbReference>
<dbReference type="PANTHER" id="PTHR33778">
    <property type="entry name" value="PROTEIN MGTC"/>
    <property type="match status" value="1"/>
</dbReference>
<keyword evidence="3" id="KW-1003">Cell membrane</keyword>
<dbReference type="GeneID" id="42306791"/>
<reference evidence="10 12" key="2">
    <citation type="submission" date="2016-10" db="EMBL/GenBank/DDBJ databases">
        <authorList>
            <person name="de Groot N.N."/>
        </authorList>
    </citation>
    <scope>NUCLEOTIDE SEQUENCE [LARGE SCALE GENOMIC DNA]</scope>
    <source>
        <strain evidence="10 12">DSM 2895</strain>
    </source>
</reference>
<gene>
    <name evidence="9" type="ORF">AF333_16600</name>
    <name evidence="10" type="ORF">SAMN04487909_12138</name>
</gene>
<dbReference type="EMBL" id="FNED01000021">
    <property type="protein sequence ID" value="SDJ57593.1"/>
    <property type="molecule type" value="Genomic_DNA"/>
</dbReference>
<keyword evidence="11" id="KW-1185">Reference proteome</keyword>
<dbReference type="OrthoDB" id="9811198at2"/>
<evidence type="ECO:0000259" key="8">
    <source>
        <dbReference type="Pfam" id="PF02308"/>
    </source>
</evidence>
<comment type="subcellular location">
    <subcellularLocation>
        <location evidence="1">Cell membrane</location>
        <topology evidence="1">Multi-pass membrane protein</topology>
    </subcellularLocation>
</comment>
<evidence type="ECO:0000256" key="7">
    <source>
        <dbReference type="SAM" id="Phobius"/>
    </source>
</evidence>
<reference evidence="9 11" key="1">
    <citation type="submission" date="2015-07" db="EMBL/GenBank/DDBJ databases">
        <title>Fjat-14205 dsm 2895.</title>
        <authorList>
            <person name="Liu B."/>
            <person name="Wang J."/>
            <person name="Zhu Y."/>
            <person name="Liu G."/>
            <person name="Chen Q."/>
            <person name="Chen Z."/>
            <person name="Lan J."/>
            <person name="Che J."/>
            <person name="Ge C."/>
            <person name="Shi H."/>
            <person name="Pan Z."/>
            <person name="Liu X."/>
        </authorList>
    </citation>
    <scope>NUCLEOTIDE SEQUENCE [LARGE SCALE GENOMIC DNA]</scope>
    <source>
        <strain evidence="9 11">DSM 2895</strain>
    </source>
</reference>
<feature type="transmembrane region" description="Helical" evidence="7">
    <location>
        <begin position="40"/>
        <end position="59"/>
    </location>
</feature>
<evidence type="ECO:0000313" key="10">
    <source>
        <dbReference type="EMBL" id="SDJ57593.1"/>
    </source>
</evidence>
<dbReference type="PRINTS" id="PR01837">
    <property type="entry name" value="MGTCSAPBPROT"/>
</dbReference>
<keyword evidence="4 7" id="KW-0812">Transmembrane</keyword>
<dbReference type="PATRIC" id="fig|47500.8.peg.5703"/>
<feature type="transmembrane region" description="Helical" evidence="7">
    <location>
        <begin position="75"/>
        <end position="93"/>
    </location>
</feature>
<dbReference type="RefSeq" id="WP_043065245.1">
    <property type="nucleotide sequence ID" value="NZ_BJOA01000072.1"/>
</dbReference>
<evidence type="ECO:0000256" key="3">
    <source>
        <dbReference type="ARBA" id="ARBA00022475"/>
    </source>
</evidence>
<dbReference type="GO" id="GO:0005886">
    <property type="term" value="C:plasma membrane"/>
    <property type="evidence" value="ECO:0007669"/>
    <property type="project" value="UniProtKB-SubCell"/>
</dbReference>
<evidence type="ECO:0000313" key="9">
    <source>
        <dbReference type="EMBL" id="KON96859.1"/>
    </source>
</evidence>
<dbReference type="Pfam" id="PF02308">
    <property type="entry name" value="MgtC"/>
    <property type="match status" value="1"/>
</dbReference>
<proteinExistence type="inferred from homology"/>
<evidence type="ECO:0000313" key="11">
    <source>
        <dbReference type="Proteomes" id="UP000037269"/>
    </source>
</evidence>
<comment type="similarity">
    <text evidence="2">Belongs to the MgtC/SapB family.</text>
</comment>
<dbReference type="Gene3D" id="3.30.70.260">
    <property type="match status" value="1"/>
</dbReference>
<dbReference type="Proteomes" id="UP000037269">
    <property type="component" value="Unassembled WGS sequence"/>
</dbReference>
<keyword evidence="6 7" id="KW-0472">Membrane</keyword>
<evidence type="ECO:0000256" key="5">
    <source>
        <dbReference type="ARBA" id="ARBA00022989"/>
    </source>
</evidence>
<dbReference type="PANTHER" id="PTHR33778:SF1">
    <property type="entry name" value="MAGNESIUM TRANSPORTER YHID-RELATED"/>
    <property type="match status" value="1"/>
</dbReference>
<protein>
    <submittedName>
        <fullName evidence="10">Putative Mg2+ transporter-C (MgtC) family protein</fullName>
    </submittedName>
</protein>
<dbReference type="AlphaFoldDB" id="A0A0D1XSL0"/>
<dbReference type="InterPro" id="IPR049177">
    <property type="entry name" value="MgtC_SapB_SrpB_YhiD_N"/>
</dbReference>
<evidence type="ECO:0000256" key="1">
    <source>
        <dbReference type="ARBA" id="ARBA00004651"/>
    </source>
</evidence>
<evidence type="ECO:0000313" key="12">
    <source>
        <dbReference type="Proteomes" id="UP000182836"/>
    </source>
</evidence>
<name>A0A0D1XSL0_ANEMI</name>
<keyword evidence="5 7" id="KW-1133">Transmembrane helix</keyword>
<evidence type="ECO:0000256" key="4">
    <source>
        <dbReference type="ARBA" id="ARBA00022692"/>
    </source>
</evidence>
<dbReference type="EMBL" id="LGUG01000004">
    <property type="protein sequence ID" value="KON96859.1"/>
    <property type="molecule type" value="Genomic_DNA"/>
</dbReference>
<feature type="transmembrane region" description="Helical" evidence="7">
    <location>
        <begin position="12"/>
        <end position="28"/>
    </location>
</feature>
<feature type="domain" description="MgtC/SapB/SrpB/YhiD N-terminal" evidence="8">
    <location>
        <begin position="15"/>
        <end position="140"/>
    </location>
</feature>
<sequence>MATHYLMQVDYFLRLIVAGICGALIGYERKNRMKEAGIRTHFIVALGASLMMIVSKYGFQDQSGWHNVSLDPSRIAAQVVSGVGFLGAGMIFMQRQTVKGLTTAAGIWATAGMGMAIGAGLYSVGLAVAFIIVAAQTILHVRFNWLSTPKTEQLILQIIDKPGAMEHIQKILEEKNIEILSFRAEKNKEYHSTIDLEIVMKIPKSYQTAQLFSLIQDIPFVKSIEL</sequence>